<dbReference type="AlphaFoldDB" id="A0A934QWK8"/>
<gene>
    <name evidence="1" type="ORF">JIN84_00330</name>
</gene>
<dbReference type="Proteomes" id="UP000600139">
    <property type="component" value="Unassembled WGS sequence"/>
</dbReference>
<accession>A0A934QWK8</accession>
<keyword evidence="2" id="KW-1185">Reference proteome</keyword>
<evidence type="ECO:0000313" key="1">
    <source>
        <dbReference type="EMBL" id="MBK1814053.1"/>
    </source>
</evidence>
<reference evidence="1" key="1">
    <citation type="submission" date="2021-01" db="EMBL/GenBank/DDBJ databases">
        <title>Modified the classification status of verrucomicrobia.</title>
        <authorList>
            <person name="Feng X."/>
        </authorList>
    </citation>
    <scope>NUCLEOTIDE SEQUENCE</scope>
    <source>
        <strain evidence="1">JCM 18052</strain>
    </source>
</reference>
<dbReference type="RefSeq" id="WP_200349019.1">
    <property type="nucleotide sequence ID" value="NZ_BAABHZ010000005.1"/>
</dbReference>
<evidence type="ECO:0000313" key="2">
    <source>
        <dbReference type="Proteomes" id="UP000600139"/>
    </source>
</evidence>
<proteinExistence type="predicted"/>
<dbReference type="EMBL" id="JAENIK010000001">
    <property type="protein sequence ID" value="MBK1814053.1"/>
    <property type="molecule type" value="Genomic_DNA"/>
</dbReference>
<name>A0A934QWK8_9BACT</name>
<comment type="caution">
    <text evidence="1">The sequence shown here is derived from an EMBL/GenBank/DDBJ whole genome shotgun (WGS) entry which is preliminary data.</text>
</comment>
<sequence>MISCPLRNYFAISFPSAPIDVPRCWQLLSDYLESHNALPSKFSLSQLTGHAEGQRSEQDLVVTASEAANIITARKLTGFSVDTGYTDISVSYTLQHNSLNCRIGNNAKAPMEWKPFIKTVVSEYETIGAWEVFWPYRTWQDLRHPSSFDNGAWGPFPPGYRVRHEPDVAGIGPGQTLFDKSLNPGHTKVVEHRTIFYPTAEMWLGPHFWQYAKCTKEEALTADFFIEKMDTPNYLYLKCWPTAFTRPDGEQGRMQQRLWKLFFHEDCEWPPGSGTICDEPMYGPPELMPRNH</sequence>
<organism evidence="1 2">
    <name type="scientific">Luteolibacter yonseiensis</name>
    <dbReference type="NCBI Taxonomy" id="1144680"/>
    <lineage>
        <taxon>Bacteria</taxon>
        <taxon>Pseudomonadati</taxon>
        <taxon>Verrucomicrobiota</taxon>
        <taxon>Verrucomicrobiia</taxon>
        <taxon>Verrucomicrobiales</taxon>
        <taxon>Verrucomicrobiaceae</taxon>
        <taxon>Luteolibacter</taxon>
    </lineage>
</organism>
<protein>
    <submittedName>
        <fullName evidence="1">Uncharacterized protein</fullName>
    </submittedName>
</protein>